<dbReference type="Proteomes" id="UP000824881">
    <property type="component" value="Unassembled WGS sequence"/>
</dbReference>
<sequence>MTSRIPAPSRYGLRSRKSRANDAPEHSESDLTDASLGNSIAETQARPTSAASRRSYSEVVAASLPTETLGPVEPSSDHGSIQETASGEKIAKEGVRADMPDEDDDDASTWTTVNRRSRRSHSTSSIDRRCSTLNVDQINTIDSAYDNLSALDKERLARRNARVVPAEHEIPPQEVHMKTPLAKEKGVDPRNWGNLNFENEDLDPVAQARALKLWKLAQQKSEPVPKPAAGPSGEPECDTPLHHLPNEDQSRLRRKLLELERENEKLRERSRHASRTPITEGVRAQINEATHRTRSKPKSKRNKASAGKRDDKSTFLPSSQIPPNSFLGRALNSIDEKRRSKRSRRRPSNDKFSGSSSSSSEDKDTSDSESEDSSSSSPSSSDSSDQDEDARRRRCHQRKKRSKTKSSLKPTPPEAYDGRADLTAFYRFVSDGTSYLKEGGVNRKYRVRKLATFLKGRAYDFYLQQVSMNPGVWTLRDFFEGLMNACFPVDLLEQTRSEIDRLWQRDLNVRDYSAQLKQKYDVIGSVSEQEKVVKLWNGFKPVIRAELYRERLNPNIFSWDEVVERAELLEVVETARLGRNSHRTPNTPNSKNQGRNRNGNDHSRNGNDKGQAPDHRTSGSNSQSSTSAQKPSGENKPKLSSQLSPKELEELRKAGKCFRCKREGHISKDCPSANSMKGSAGNRPPGLPSHAIDIDFEQHEALNTDDEPLHDLELGAVGLSFPWEDILENDSHSESEYSDMPALIDVEPPLPIPRRSWNTQYIPLGDLTLIAQAAHLDAVGIVLGFPGDDHFPKLWLPSEDKFFDHRFTILRISDLECVVVDLWYPSKSPLVFNYRLLHDKQVAFPYRYAQQCCEVHGLALQVADYCAKALPLQDPLSEGAQIHLENNAPFVGDEEFNLLDPQGRFRVIVDPNDASHYLIHDQYRDFVCRIPVAYLKNPKMNLTRWYNKNLAQKTWEFFFALEDRFDESDIKDLFTPDVPERALHVDLGEGLFSITYRRLPFKDQTRDTIDEEELWTRRTRRCDFNEFGEMLAVIELNGQQVQRGTYPSLQRNASAAKDPARAVPKPLVVTVKVNGHPARALLDSGSLGDFLSTTIVDQLGLKKVQLQTPLSLQLAVQGSRSKINFGCRAKLEYQDTDGERYFDVANIANYDIILGTPWMFQHKVTLGINPPRVVVGSSLALPLKGPDVTTLASRSMLIVEENIQKARAHLREYVLPVCQNVEDSPLPPLRAINHSIPLIDPSKIYSWRPSRCPEPLREQWSTKWRAYIATGRWQVTNSGNTVPMLLIYKPGTTNLRCVFDLRERNANTRKMTSPLPDIEGILRRVAQHKYVSSLDCCSAYEQIRVIPEHVERTAVTTPNGNMVSLVLQQGDCNGPATYQSLMNHLFSAYIGVFMDIYLDDIYIYSNSLEDHICHVKIIVDILAREKIYLSEAKMRFLVRELNVLGHVVDRDGIRMDTNKVDSILKWKTPTNRDLLRGFLGAVGYLADNIEGVRIPMGVLSSLTGDQVSFRWEFTHQRAFEDIKRKLHDWRDHHRVPLKYGDDAEPIWLITDGCATGISGVVAQGREWRVARVAAFYSAKLNPAQQNYPVHEIEMLAGVESMMRHRDILQGCRFKWLTDHKGLVHLLRQKNLSGRQARWVEKMAEFDFEPVYIPGVENVLSDALSRLYSNEPSGIVRAKSEYTYFDVVEGREVADVSAMPVLVGLEAMMASTRSATKADVSPERPAEAPRVESSAEFAKRMSKRRFVLLGPGERKEGGGVHQEPEMTKPQDKGSTAVKLPAPKQIQTENEGGPTEPNITKANVLPSSRGDGEIPHPSNPTLKDPPTLVDIVNGHADGFDLVKEVRHKYSDDPTFKAITSKPKEFRNFDLRDGVLYLKINGRFVLCIPHIFVGGRNLREIVIAEAHSLLAHLGAKKTLDYLREYVWWKQMVSDVQTYCDTCMTCRRSKPNNQKPFGLLHPLRVASRPWEAIGMDFVGPLPESKDRNASYDSITVVIDLLTAMVHLIPSRTNYTARHIAELVFSEIYKLHGLPSAIISDRDVLFTSRFWKRLHELIGTELRMSTAYHPQSDGSTERANRTITQLLRQCINPNQRDWVSKLPAIEFAINLARSDSTGFSPFFLNSGRMPRSMLWDAPKPDEFPGVRTFTERIRIATIAAHDAILAARIKQTRDANQHWRPAPFVEGDLVYLSTENIKFPKGLVRKFLPKYIGPYKILHNHGNESFTLDLPSRLKQRGIHNTFHASLLCVHVPNDDRLFPGRLDTQVFEVDDTDPEWAVEEILSHSGSRENSLFEIAWKSGDITWLPYDKVAHLQALQSYLDVLGVSTISELPRGTGTPPEDPQISMTSIFFPSPLPTSFSYLDETDPPSSAPPASRSRRSKNHRRPRSSLPPKISHSDLRSRSPSFDISPHPTFARVMSQLESGLGLVNSPEAVDTANPEEPVDELALDEEDSTPGNQTIPTATPLVEGQYTSRRDPTPHHKLQNVVAIDDLPYSFKFTNPLSGAQFVVTITDVWALTVVADHLRTGKHLDFYRTHYSDVYYNLAKCINQEPFLKDKNSQLPLITEDGLVLMLGVRNPSPVVLGLVDPPAPVLNAKDEVMRRPIPRYSKKSPDPGVSSSASHPRLPPRHVNHVRANPSPTTPDPLSIFARMNQDILTRGMVSYTEIMDKKLQRIEAAKTRNRANAAARRGRHNRPGTSHHHPHTNTNSQHIGAVATVTSSNGDITMTDVAGSSH</sequence>
<evidence type="ECO:0000313" key="1">
    <source>
        <dbReference type="EMBL" id="KAG9223419.1"/>
    </source>
</evidence>
<comment type="caution">
    <text evidence="1">The sequence shown here is derived from an EMBL/GenBank/DDBJ whole genome shotgun (WGS) entry which is preliminary data.</text>
</comment>
<proteinExistence type="predicted"/>
<accession>A0ACB7J0P9</accession>
<organism evidence="1 2">
    <name type="scientific">Pleurotus cornucopiae</name>
    <name type="common">Cornucopia mushroom</name>
    <dbReference type="NCBI Taxonomy" id="5321"/>
    <lineage>
        <taxon>Eukaryota</taxon>
        <taxon>Fungi</taxon>
        <taxon>Dikarya</taxon>
        <taxon>Basidiomycota</taxon>
        <taxon>Agaricomycotina</taxon>
        <taxon>Agaricomycetes</taxon>
        <taxon>Agaricomycetidae</taxon>
        <taxon>Agaricales</taxon>
        <taxon>Pleurotineae</taxon>
        <taxon>Pleurotaceae</taxon>
        <taxon>Pleurotus</taxon>
    </lineage>
</organism>
<dbReference type="EMBL" id="WQMT02000005">
    <property type="protein sequence ID" value="KAG9223419.1"/>
    <property type="molecule type" value="Genomic_DNA"/>
</dbReference>
<name>A0ACB7J0P9_PLECO</name>
<evidence type="ECO:0000313" key="2">
    <source>
        <dbReference type="Proteomes" id="UP000824881"/>
    </source>
</evidence>
<reference evidence="1 2" key="1">
    <citation type="journal article" date="2021" name="Appl. Environ. Microbiol.">
        <title>Genetic linkage and physical mapping for an oyster mushroom Pleurotus cornucopiae and QTL analysis for the trait cap color.</title>
        <authorList>
            <person name="Zhang Y."/>
            <person name="Gao W."/>
            <person name="Sonnenberg A."/>
            <person name="Chen Q."/>
            <person name="Zhang J."/>
            <person name="Huang C."/>
        </authorList>
    </citation>
    <scope>NUCLEOTIDE SEQUENCE [LARGE SCALE GENOMIC DNA]</scope>
    <source>
        <strain evidence="1">CCMSSC00406</strain>
    </source>
</reference>
<keyword evidence="2" id="KW-1185">Reference proteome</keyword>
<protein>
    <submittedName>
        <fullName evidence="1">Uncharacterized protein</fullName>
    </submittedName>
</protein>
<gene>
    <name evidence="1" type="ORF">CCMSSC00406_0007606</name>
</gene>